<feature type="signal peptide" evidence="5">
    <location>
        <begin position="1"/>
        <end position="21"/>
    </location>
</feature>
<comment type="subcellular location">
    <subcellularLocation>
        <location evidence="1">Periplasm</location>
    </subcellularLocation>
</comment>
<evidence type="ECO:0000256" key="2">
    <source>
        <dbReference type="ARBA" id="ARBA00005695"/>
    </source>
</evidence>
<dbReference type="InterPro" id="IPR000914">
    <property type="entry name" value="SBP_5_dom"/>
</dbReference>
<dbReference type="GO" id="GO:0015833">
    <property type="term" value="P:peptide transport"/>
    <property type="evidence" value="ECO:0007669"/>
    <property type="project" value="TreeGrafter"/>
</dbReference>
<dbReference type="PANTHER" id="PTHR30290">
    <property type="entry name" value="PERIPLASMIC BINDING COMPONENT OF ABC TRANSPORTER"/>
    <property type="match status" value="1"/>
</dbReference>
<dbReference type="CDD" id="cd08513">
    <property type="entry name" value="PBP2_thermophilic_Hb8_like"/>
    <property type="match status" value="1"/>
</dbReference>
<evidence type="ECO:0000313" key="7">
    <source>
        <dbReference type="EMBL" id="GEP54406.1"/>
    </source>
</evidence>
<dbReference type="Gene3D" id="3.40.190.10">
    <property type="entry name" value="Periplasmic binding protein-like II"/>
    <property type="match status" value="1"/>
</dbReference>
<dbReference type="OrthoDB" id="9803988at2"/>
<keyword evidence="8" id="KW-1185">Reference proteome</keyword>
<evidence type="ECO:0000259" key="6">
    <source>
        <dbReference type="Pfam" id="PF00496"/>
    </source>
</evidence>
<comment type="caution">
    <text evidence="7">The sequence shown here is derived from an EMBL/GenBank/DDBJ whole genome shotgun (WGS) entry which is preliminary data.</text>
</comment>
<evidence type="ECO:0000256" key="5">
    <source>
        <dbReference type="SAM" id="SignalP"/>
    </source>
</evidence>
<protein>
    <submittedName>
        <fullName evidence="7">Diguanylate phosphodiesterase</fullName>
    </submittedName>
</protein>
<accession>A0A512N5Z7</accession>
<evidence type="ECO:0000313" key="8">
    <source>
        <dbReference type="Proteomes" id="UP000321058"/>
    </source>
</evidence>
<name>A0A512N5Z7_9HYPH</name>
<comment type="similarity">
    <text evidence="2">Belongs to the bacterial solute-binding protein 5 family.</text>
</comment>
<dbReference type="PIRSF" id="PIRSF002741">
    <property type="entry name" value="MppA"/>
    <property type="match status" value="1"/>
</dbReference>
<dbReference type="InterPro" id="IPR039424">
    <property type="entry name" value="SBP_5"/>
</dbReference>
<dbReference type="GO" id="GO:0030288">
    <property type="term" value="C:outer membrane-bounded periplasmic space"/>
    <property type="evidence" value="ECO:0007669"/>
    <property type="project" value="UniProtKB-ARBA"/>
</dbReference>
<keyword evidence="4 5" id="KW-0732">Signal</keyword>
<proteinExistence type="inferred from homology"/>
<feature type="chain" id="PRO_5021869408" evidence="5">
    <location>
        <begin position="22"/>
        <end position="553"/>
    </location>
</feature>
<dbReference type="EMBL" id="BKAJ01000030">
    <property type="protein sequence ID" value="GEP54406.1"/>
    <property type="molecule type" value="Genomic_DNA"/>
</dbReference>
<dbReference type="GO" id="GO:1904680">
    <property type="term" value="F:peptide transmembrane transporter activity"/>
    <property type="evidence" value="ECO:0007669"/>
    <property type="project" value="TreeGrafter"/>
</dbReference>
<dbReference type="InterPro" id="IPR030678">
    <property type="entry name" value="Peptide/Ni-bd"/>
</dbReference>
<sequence>MIRRILFVLLALAALASPARAKDELVIGMTQSPGTWNPLISSMLAKSLISNMTSRPLTAWNADWKLVCLVCTELPTIENGKARVIDLPDDGKGGGKKGMEVDLELRDLKWGDGTPVTAKDVAFTLEVGRHPLSGVASAEFFKRVIKFDAKDDRRFTMTIDRVTFDYNSMGLLLLPAHIEKPIFEANPAEYRNKTAFDTNSTNPGLFFGPFRIVEIVPGNRIVLEQNPTWTGEKPYFKRIVVKIIENTAALEANLLSGNVDYVFGELGLSLDQVLAFEKRHKDKYDFIYKPALIYEHIDTMLDNKLLEDRRVRQAILSAIDRKAISEKLFEGKNPIADGPISPLDPMFTPNTKHYAYDPAAARKLLDEAGFSDIKNGVRHNAKGERLSLEITTTAGNRVRELVTQVIQSQLRQVGIELRIKAEPMRVFSEALNRRQFSALAMYAWVQSPEGVPRTLLYSTEIPTAENAWSGQNYPGYRNPAMDAALDGAERELNFDKRRALFADIQRIHAEDLPVLPMFFRVDPFVIPKQLKGVVPTGHINSSTLWIEQWRWEN</sequence>
<dbReference type="Gene3D" id="3.90.76.10">
    <property type="entry name" value="Dipeptide-binding Protein, Domain 1"/>
    <property type="match status" value="1"/>
</dbReference>
<dbReference type="RefSeq" id="WP_147147908.1">
    <property type="nucleotide sequence ID" value="NZ_BKAJ01000030.1"/>
</dbReference>
<keyword evidence="3" id="KW-0813">Transport</keyword>
<feature type="domain" description="Solute-binding protein family 5" evidence="6">
    <location>
        <begin position="100"/>
        <end position="448"/>
    </location>
</feature>
<gene>
    <name evidence="7" type="ORF">RSO01_15720</name>
</gene>
<dbReference type="Proteomes" id="UP000321058">
    <property type="component" value="Unassembled WGS sequence"/>
</dbReference>
<dbReference type="Pfam" id="PF00496">
    <property type="entry name" value="SBP_bac_5"/>
    <property type="match status" value="1"/>
</dbReference>
<dbReference type="PANTHER" id="PTHR30290:SF9">
    <property type="entry name" value="OLIGOPEPTIDE-BINDING PROTEIN APPA"/>
    <property type="match status" value="1"/>
</dbReference>
<reference evidence="7 8" key="1">
    <citation type="submission" date="2019-07" db="EMBL/GenBank/DDBJ databases">
        <title>Whole genome shotgun sequence of Reyranella soli NBRC 108950.</title>
        <authorList>
            <person name="Hosoyama A."/>
            <person name="Uohara A."/>
            <person name="Ohji S."/>
            <person name="Ichikawa N."/>
        </authorList>
    </citation>
    <scope>NUCLEOTIDE SEQUENCE [LARGE SCALE GENOMIC DNA]</scope>
    <source>
        <strain evidence="7 8">NBRC 108950</strain>
    </source>
</reference>
<dbReference type="AlphaFoldDB" id="A0A512N5Z7"/>
<dbReference type="Gene3D" id="3.10.105.10">
    <property type="entry name" value="Dipeptide-binding Protein, Domain 3"/>
    <property type="match status" value="1"/>
</dbReference>
<evidence type="ECO:0000256" key="1">
    <source>
        <dbReference type="ARBA" id="ARBA00004418"/>
    </source>
</evidence>
<evidence type="ECO:0000256" key="3">
    <source>
        <dbReference type="ARBA" id="ARBA00022448"/>
    </source>
</evidence>
<organism evidence="7 8">
    <name type="scientific">Reyranella soli</name>
    <dbReference type="NCBI Taxonomy" id="1230389"/>
    <lineage>
        <taxon>Bacteria</taxon>
        <taxon>Pseudomonadati</taxon>
        <taxon>Pseudomonadota</taxon>
        <taxon>Alphaproteobacteria</taxon>
        <taxon>Hyphomicrobiales</taxon>
        <taxon>Reyranellaceae</taxon>
        <taxon>Reyranella</taxon>
    </lineage>
</organism>
<evidence type="ECO:0000256" key="4">
    <source>
        <dbReference type="ARBA" id="ARBA00022729"/>
    </source>
</evidence>
<dbReference type="SUPFAM" id="SSF53850">
    <property type="entry name" value="Periplasmic binding protein-like II"/>
    <property type="match status" value="1"/>
</dbReference>
<dbReference type="GO" id="GO:0043190">
    <property type="term" value="C:ATP-binding cassette (ABC) transporter complex"/>
    <property type="evidence" value="ECO:0007669"/>
    <property type="project" value="InterPro"/>
</dbReference>